<protein>
    <submittedName>
        <fullName evidence="2">Uncharacterized protein</fullName>
    </submittedName>
</protein>
<comment type="caution">
    <text evidence="2">The sequence shown here is derived from an EMBL/GenBank/DDBJ whole genome shotgun (WGS) entry which is preliminary data.</text>
</comment>
<evidence type="ECO:0000313" key="2">
    <source>
        <dbReference type="EMBL" id="GET44338.1"/>
    </source>
</evidence>
<organism evidence="2 3">
    <name type="scientific">Microseira wollei NIES-4236</name>
    <dbReference type="NCBI Taxonomy" id="2530354"/>
    <lineage>
        <taxon>Bacteria</taxon>
        <taxon>Bacillati</taxon>
        <taxon>Cyanobacteriota</taxon>
        <taxon>Cyanophyceae</taxon>
        <taxon>Oscillatoriophycideae</taxon>
        <taxon>Aerosakkonematales</taxon>
        <taxon>Aerosakkonemataceae</taxon>
        <taxon>Microseira</taxon>
    </lineage>
</organism>
<feature type="region of interest" description="Disordered" evidence="1">
    <location>
        <begin position="40"/>
        <end position="59"/>
    </location>
</feature>
<keyword evidence="3" id="KW-1185">Reference proteome</keyword>
<dbReference type="Proteomes" id="UP001050975">
    <property type="component" value="Unassembled WGS sequence"/>
</dbReference>
<sequence length="59" mass="6475">MGNGSWVWVIRHVAKITLEGQDAHPTRVIVSGGVGVPPAQEFDQRDFSRSGLTQTPKFL</sequence>
<evidence type="ECO:0000313" key="3">
    <source>
        <dbReference type="Proteomes" id="UP001050975"/>
    </source>
</evidence>
<reference evidence="2" key="1">
    <citation type="submission" date="2019-10" db="EMBL/GenBank/DDBJ databases">
        <title>Draft genome sequece of Microseira wollei NIES-4236.</title>
        <authorList>
            <person name="Yamaguchi H."/>
            <person name="Suzuki S."/>
            <person name="Kawachi M."/>
        </authorList>
    </citation>
    <scope>NUCLEOTIDE SEQUENCE</scope>
    <source>
        <strain evidence="2">NIES-4236</strain>
    </source>
</reference>
<accession>A0AAV3XRD8</accession>
<dbReference type="EMBL" id="BLAY01000330">
    <property type="protein sequence ID" value="GET44338.1"/>
    <property type="molecule type" value="Genomic_DNA"/>
</dbReference>
<dbReference type="AlphaFoldDB" id="A0AAV3XRD8"/>
<proteinExistence type="predicted"/>
<name>A0AAV3XRD8_9CYAN</name>
<evidence type="ECO:0000256" key="1">
    <source>
        <dbReference type="SAM" id="MobiDB-lite"/>
    </source>
</evidence>
<gene>
    <name evidence="2" type="ORF">MiSe_91640</name>
</gene>
<feature type="compositionally biased region" description="Polar residues" evidence="1">
    <location>
        <begin position="50"/>
        <end position="59"/>
    </location>
</feature>